<dbReference type="GO" id="GO:0009074">
    <property type="term" value="P:aromatic amino acid family catabolic process"/>
    <property type="evidence" value="ECO:0007669"/>
    <property type="project" value="TreeGrafter"/>
</dbReference>
<dbReference type="GO" id="GO:0008270">
    <property type="term" value="F:zinc ion binding"/>
    <property type="evidence" value="ECO:0007669"/>
    <property type="project" value="InterPro"/>
</dbReference>
<dbReference type="PANTHER" id="PTHR31644:SF2">
    <property type="entry name" value="TRANSCRIPTIONAL ACTIVATOR ARO80-RELATED"/>
    <property type="match status" value="1"/>
</dbReference>
<keyword evidence="1" id="KW-0539">Nucleus</keyword>
<feature type="domain" description="Zn(2)-C6 fungal-type" evidence="3">
    <location>
        <begin position="31"/>
        <end position="67"/>
    </location>
</feature>
<comment type="caution">
    <text evidence="4">The sequence shown here is derived from an EMBL/GenBank/DDBJ whole genome shotgun (WGS) entry which is preliminary data.</text>
</comment>
<reference evidence="4" key="1">
    <citation type="submission" date="2018-03" db="EMBL/GenBank/DDBJ databases">
        <authorList>
            <person name="Guldener U."/>
        </authorList>
    </citation>
    <scope>NUCLEOTIDE SEQUENCE</scope>
</reference>
<gene>
    <name evidence="4" type="ORF">DNG_08083</name>
</gene>
<dbReference type="CDD" id="cd00067">
    <property type="entry name" value="GAL4"/>
    <property type="match status" value="1"/>
</dbReference>
<dbReference type="AlphaFoldDB" id="A0AAE8N2T9"/>
<dbReference type="GO" id="GO:0005634">
    <property type="term" value="C:nucleus"/>
    <property type="evidence" value="ECO:0007669"/>
    <property type="project" value="TreeGrafter"/>
</dbReference>
<dbReference type="EMBL" id="ONZQ02000012">
    <property type="protein sequence ID" value="SPO05396.1"/>
    <property type="molecule type" value="Genomic_DNA"/>
</dbReference>
<dbReference type="PROSITE" id="PS00463">
    <property type="entry name" value="ZN2_CY6_FUNGAL_1"/>
    <property type="match status" value="1"/>
</dbReference>
<dbReference type="Proteomes" id="UP001187682">
    <property type="component" value="Unassembled WGS sequence"/>
</dbReference>
<dbReference type="InterPro" id="IPR052780">
    <property type="entry name" value="AAA_Catabolism_Regulators"/>
</dbReference>
<dbReference type="SUPFAM" id="SSF57701">
    <property type="entry name" value="Zn2/Cys6 DNA-binding domain"/>
    <property type="match status" value="1"/>
</dbReference>
<name>A0AAE8N2T9_9PEZI</name>
<dbReference type="GO" id="GO:0000981">
    <property type="term" value="F:DNA-binding transcription factor activity, RNA polymerase II-specific"/>
    <property type="evidence" value="ECO:0007669"/>
    <property type="project" value="InterPro"/>
</dbReference>
<dbReference type="CDD" id="cd12148">
    <property type="entry name" value="fungal_TF_MHR"/>
    <property type="match status" value="1"/>
</dbReference>
<dbReference type="InterPro" id="IPR036864">
    <property type="entry name" value="Zn2-C6_fun-type_DNA-bd_sf"/>
</dbReference>
<evidence type="ECO:0000259" key="3">
    <source>
        <dbReference type="PROSITE" id="PS50048"/>
    </source>
</evidence>
<dbReference type="Gene3D" id="4.10.240.10">
    <property type="entry name" value="Zn(2)-C6 fungal-type DNA-binding domain"/>
    <property type="match status" value="1"/>
</dbReference>
<evidence type="ECO:0000256" key="2">
    <source>
        <dbReference type="SAM" id="MobiDB-lite"/>
    </source>
</evidence>
<feature type="compositionally biased region" description="Low complexity" evidence="2">
    <location>
        <begin position="219"/>
        <end position="234"/>
    </location>
</feature>
<feature type="compositionally biased region" description="Polar residues" evidence="2">
    <location>
        <begin position="134"/>
        <end position="158"/>
    </location>
</feature>
<evidence type="ECO:0000256" key="1">
    <source>
        <dbReference type="ARBA" id="ARBA00023242"/>
    </source>
</evidence>
<proteinExistence type="predicted"/>
<organism evidence="4 5">
    <name type="scientific">Cephalotrichum gorgonifer</name>
    <dbReference type="NCBI Taxonomy" id="2041049"/>
    <lineage>
        <taxon>Eukaryota</taxon>
        <taxon>Fungi</taxon>
        <taxon>Dikarya</taxon>
        <taxon>Ascomycota</taxon>
        <taxon>Pezizomycotina</taxon>
        <taxon>Sordariomycetes</taxon>
        <taxon>Hypocreomycetidae</taxon>
        <taxon>Microascales</taxon>
        <taxon>Microascaceae</taxon>
        <taxon>Cephalotrichum</taxon>
    </lineage>
</organism>
<dbReference type="PROSITE" id="PS50048">
    <property type="entry name" value="ZN2_CY6_FUNGAL_2"/>
    <property type="match status" value="1"/>
</dbReference>
<dbReference type="PANTHER" id="PTHR31644">
    <property type="entry name" value="TRANSCRIPTIONAL ACTIVATOR ARO80-RELATED"/>
    <property type="match status" value="1"/>
</dbReference>
<dbReference type="InterPro" id="IPR001138">
    <property type="entry name" value="Zn2Cys6_DnaBD"/>
</dbReference>
<feature type="region of interest" description="Disordered" evidence="2">
    <location>
        <begin position="73"/>
        <end position="158"/>
    </location>
</feature>
<dbReference type="GO" id="GO:0045944">
    <property type="term" value="P:positive regulation of transcription by RNA polymerase II"/>
    <property type="evidence" value="ECO:0007669"/>
    <property type="project" value="TreeGrafter"/>
</dbReference>
<keyword evidence="5" id="KW-1185">Reference proteome</keyword>
<accession>A0AAE8N2T9</accession>
<protein>
    <submittedName>
        <fullName evidence="4">Related to C6 transcription factor</fullName>
    </submittedName>
</protein>
<sequence length="821" mass="91620">MDPDQRSTRVNSVGSGRAITEHQRFYRAYKACMKCRARKTRCDITAEEFAAGMPCVRCRREMRECIFPAERHGTANSDARSNRPPLSGQCQQVREQTTRDPRAEFEDDETDEQPSSLPRQGLASDTLYHGYPTPRTSGELASSVSYDGSNGPNPAENASSQVFARGITESMMRTVVSNGEDALNLLFEAAHQRNDSSSNHGSIETDVIGPNRPSPIGGASTASPAHSTPASQPAMSTNISAEAIDCWRAYRFTKMGWFSAEEAITYIDLFFQNMAPLSPIVDDFYADHLNHYFLITREPLLCSMILTISSRYNVLPVPAGESRGQMIHSRLWDHCQHLIMRILLGQEKSSKAKTRTLGSIEALLLLTEWQARALHAPPAADGWDSDMMLTMKDQRDEGELDVDNPSRGRWLEDVIRPARRFDRLAWMAIGLAMSLAHELGIFETDDAVAVDLEALGAYDRRYHCRRKAVAITLFSYQEQLSSRLGRKSMVPQSVTHAVISFQSPRTVWEKRGEDWGKAMAAWTELCKLTRSMSDMLFPSATITKHLLQSGRYISMIEHFCSLLAEWERRHRDATVSTCLFSDVLEVEHHYARIYANSLGLQAVVERTMVELGAGLADRQLELSSTDYGFIQAVVDGSLGILKVALKMHKKNSLRFAPVTIYLRITTASVFLLKGLGLGVSTTKLQDSLDVLTHAITALRTSRPDDLHLGSRYATLLEMHVVRLKENFVPASRPPRFATRPGSEDGPAPQVASEIEDTDWSLRLNAGSKFPGLPFGEDGDGFQGDWLTLPFDPSLQPYAPDDMQDFQLLGDNSLDFIWNLGP</sequence>
<evidence type="ECO:0000313" key="4">
    <source>
        <dbReference type="EMBL" id="SPO05396.1"/>
    </source>
</evidence>
<feature type="region of interest" description="Disordered" evidence="2">
    <location>
        <begin position="193"/>
        <end position="234"/>
    </location>
</feature>
<evidence type="ECO:0000313" key="5">
    <source>
        <dbReference type="Proteomes" id="UP001187682"/>
    </source>
</evidence>